<feature type="compositionally biased region" description="Acidic residues" evidence="1">
    <location>
        <begin position="224"/>
        <end position="233"/>
    </location>
</feature>
<gene>
    <name evidence="2" type="ORF">WOLCODRAFT_150563</name>
</gene>
<reference evidence="2 3" key="1">
    <citation type="journal article" date="2012" name="Science">
        <title>The Paleozoic origin of enzymatic lignin decomposition reconstructed from 31 fungal genomes.</title>
        <authorList>
            <person name="Floudas D."/>
            <person name="Binder M."/>
            <person name="Riley R."/>
            <person name="Barry K."/>
            <person name="Blanchette R.A."/>
            <person name="Henrissat B."/>
            <person name="Martinez A.T."/>
            <person name="Otillar R."/>
            <person name="Spatafora J.W."/>
            <person name="Yadav J.S."/>
            <person name="Aerts A."/>
            <person name="Benoit I."/>
            <person name="Boyd A."/>
            <person name="Carlson A."/>
            <person name="Copeland A."/>
            <person name="Coutinho P.M."/>
            <person name="de Vries R.P."/>
            <person name="Ferreira P."/>
            <person name="Findley K."/>
            <person name="Foster B."/>
            <person name="Gaskell J."/>
            <person name="Glotzer D."/>
            <person name="Gorecki P."/>
            <person name="Heitman J."/>
            <person name="Hesse C."/>
            <person name="Hori C."/>
            <person name="Igarashi K."/>
            <person name="Jurgens J.A."/>
            <person name="Kallen N."/>
            <person name="Kersten P."/>
            <person name="Kohler A."/>
            <person name="Kuees U."/>
            <person name="Kumar T.K.A."/>
            <person name="Kuo A."/>
            <person name="LaButti K."/>
            <person name="Larrondo L.F."/>
            <person name="Lindquist E."/>
            <person name="Ling A."/>
            <person name="Lombard V."/>
            <person name="Lucas S."/>
            <person name="Lundell T."/>
            <person name="Martin R."/>
            <person name="McLaughlin D.J."/>
            <person name="Morgenstern I."/>
            <person name="Morin E."/>
            <person name="Murat C."/>
            <person name="Nagy L.G."/>
            <person name="Nolan M."/>
            <person name="Ohm R.A."/>
            <person name="Patyshakuliyeva A."/>
            <person name="Rokas A."/>
            <person name="Ruiz-Duenas F.J."/>
            <person name="Sabat G."/>
            <person name="Salamov A."/>
            <person name="Samejima M."/>
            <person name="Schmutz J."/>
            <person name="Slot J.C."/>
            <person name="St John F."/>
            <person name="Stenlid J."/>
            <person name="Sun H."/>
            <person name="Sun S."/>
            <person name="Syed K."/>
            <person name="Tsang A."/>
            <person name="Wiebenga A."/>
            <person name="Young D."/>
            <person name="Pisabarro A."/>
            <person name="Eastwood D.C."/>
            <person name="Martin F."/>
            <person name="Cullen D."/>
            <person name="Grigoriev I.V."/>
            <person name="Hibbett D.S."/>
        </authorList>
    </citation>
    <scope>NUCLEOTIDE SEQUENCE [LARGE SCALE GENOMIC DNA]</scope>
    <source>
        <strain evidence="2 3">MD-104</strain>
    </source>
</reference>
<feature type="compositionally biased region" description="Basic and acidic residues" evidence="1">
    <location>
        <begin position="51"/>
        <end position="64"/>
    </location>
</feature>
<evidence type="ECO:0000313" key="2">
    <source>
        <dbReference type="EMBL" id="PCH40511.1"/>
    </source>
</evidence>
<evidence type="ECO:0000256" key="1">
    <source>
        <dbReference type="SAM" id="MobiDB-lite"/>
    </source>
</evidence>
<feature type="region of interest" description="Disordered" evidence="1">
    <location>
        <begin position="45"/>
        <end position="64"/>
    </location>
</feature>
<feature type="compositionally biased region" description="Basic and acidic residues" evidence="1">
    <location>
        <begin position="234"/>
        <end position="245"/>
    </location>
</feature>
<dbReference type="AlphaFoldDB" id="A0A2H3JF42"/>
<evidence type="ECO:0000313" key="3">
    <source>
        <dbReference type="Proteomes" id="UP000218811"/>
    </source>
</evidence>
<organism evidence="2 3">
    <name type="scientific">Wolfiporia cocos (strain MD-104)</name>
    <name type="common">Brown rot fungus</name>
    <dbReference type="NCBI Taxonomy" id="742152"/>
    <lineage>
        <taxon>Eukaryota</taxon>
        <taxon>Fungi</taxon>
        <taxon>Dikarya</taxon>
        <taxon>Basidiomycota</taxon>
        <taxon>Agaricomycotina</taxon>
        <taxon>Agaricomycetes</taxon>
        <taxon>Polyporales</taxon>
        <taxon>Phaeolaceae</taxon>
        <taxon>Wolfiporia</taxon>
    </lineage>
</organism>
<accession>A0A2H3JF42</accession>
<proteinExistence type="predicted"/>
<dbReference type="Proteomes" id="UP000218811">
    <property type="component" value="Unassembled WGS sequence"/>
</dbReference>
<protein>
    <submittedName>
        <fullName evidence="2">Uncharacterized protein</fullName>
    </submittedName>
</protein>
<keyword evidence="3" id="KW-1185">Reference proteome</keyword>
<feature type="compositionally biased region" description="Basic and acidic residues" evidence="1">
    <location>
        <begin position="205"/>
        <end position="223"/>
    </location>
</feature>
<feature type="region of interest" description="Disordered" evidence="1">
    <location>
        <begin position="178"/>
        <end position="245"/>
    </location>
</feature>
<dbReference type="EMBL" id="KB468053">
    <property type="protein sequence ID" value="PCH40511.1"/>
    <property type="molecule type" value="Genomic_DNA"/>
</dbReference>
<sequence length="343" mass="38398">MPKGLLEDIEVQRVKDMLSEAESVANKYQKELAVHAQKAINSEVQARNRKKREERAARNAAQQREKAVKGLDKAVERAEKLGINVRSKGGRLDPVSLGGSSNDEEFARALQRMYDDEAEALRGQGLVPSGAIASAGMAKSDYKREISSYRDSDSDNDIHDGGQLTVFDRYALRWSPPLGKVTKVGGGEDEKGKGKELPGGLAAANRHEKGYRRDKNNGDRTEGERDEDEDDECDQGRDDGRPEGDVLLIKKETPRKVRVVFWTKNNARPTAEIIKVHDNQIRLTDFNVVVTEYNLTAVSFFQVWSYRDFTWHGGHSLRSRIDIGLSNVLLARLNGVRLYVMSS</sequence>
<name>A0A2H3JF42_WOLCO</name>
<feature type="compositionally biased region" description="Basic and acidic residues" evidence="1">
    <location>
        <begin position="186"/>
        <end position="196"/>
    </location>
</feature>